<evidence type="ECO:0000256" key="1">
    <source>
        <dbReference type="ARBA" id="ARBA00007151"/>
    </source>
</evidence>
<dbReference type="InterPro" id="IPR000235">
    <property type="entry name" value="Ribosomal_uS7"/>
</dbReference>
<dbReference type="InterPro" id="IPR036823">
    <property type="entry name" value="Ribosomal_uS7_dom_sf"/>
</dbReference>
<evidence type="ECO:0000313" key="8">
    <source>
        <dbReference type="EMBL" id="OGY16345.1"/>
    </source>
</evidence>
<keyword evidence="3 6" id="KW-0694">RNA-binding</keyword>
<evidence type="ECO:0000313" key="9">
    <source>
        <dbReference type="Proteomes" id="UP000179069"/>
    </source>
</evidence>
<keyword evidence="5 6" id="KW-0687">Ribonucleoprotein</keyword>
<dbReference type="CDD" id="cd14869">
    <property type="entry name" value="uS7_Bacteria"/>
    <property type="match status" value="1"/>
</dbReference>
<dbReference type="InterPro" id="IPR005717">
    <property type="entry name" value="Ribosomal_uS7_bac/org-type"/>
</dbReference>
<comment type="similarity">
    <text evidence="1 6">Belongs to the universal ribosomal protein uS7 family.</text>
</comment>
<dbReference type="PIRSF" id="PIRSF002122">
    <property type="entry name" value="RPS7p_RPS7a_RPS5e_RPS7o"/>
    <property type="match status" value="1"/>
</dbReference>
<dbReference type="AlphaFoldDB" id="A0A1G1VLS4"/>
<comment type="function">
    <text evidence="6">One of the primary rRNA binding proteins, it binds directly to 16S rRNA where it nucleates assembly of the head domain of the 30S subunit. Is located at the subunit interface close to the decoding center, probably blocks exit of the E-site tRNA.</text>
</comment>
<comment type="caution">
    <text evidence="8">The sequence shown here is derived from an EMBL/GenBank/DDBJ whole genome shotgun (WGS) entry which is preliminary data.</text>
</comment>
<proteinExistence type="inferred from homology"/>
<evidence type="ECO:0000256" key="4">
    <source>
        <dbReference type="ARBA" id="ARBA00022980"/>
    </source>
</evidence>
<evidence type="ECO:0000256" key="3">
    <source>
        <dbReference type="ARBA" id="ARBA00022884"/>
    </source>
</evidence>
<comment type="subunit">
    <text evidence="6">Part of the 30S ribosomal subunit. Contacts proteins S9 and S11.</text>
</comment>
<dbReference type="GO" id="GO:0000049">
    <property type="term" value="F:tRNA binding"/>
    <property type="evidence" value="ECO:0007669"/>
    <property type="project" value="UniProtKB-UniRule"/>
</dbReference>
<dbReference type="GO" id="GO:0019843">
    <property type="term" value="F:rRNA binding"/>
    <property type="evidence" value="ECO:0007669"/>
    <property type="project" value="UniProtKB-UniRule"/>
</dbReference>
<dbReference type="NCBIfam" id="TIGR01029">
    <property type="entry name" value="rpsG_bact"/>
    <property type="match status" value="1"/>
</dbReference>
<dbReference type="HAMAP" id="MF_00480_B">
    <property type="entry name" value="Ribosomal_uS7_B"/>
    <property type="match status" value="1"/>
</dbReference>
<name>A0A1G1VLS4_9BACT</name>
<reference evidence="8 9" key="1">
    <citation type="journal article" date="2016" name="Nat. Commun.">
        <title>Thousands of microbial genomes shed light on interconnected biogeochemical processes in an aquifer system.</title>
        <authorList>
            <person name="Anantharaman K."/>
            <person name="Brown C.T."/>
            <person name="Hug L.A."/>
            <person name="Sharon I."/>
            <person name="Castelle C.J."/>
            <person name="Probst A.J."/>
            <person name="Thomas B.C."/>
            <person name="Singh A."/>
            <person name="Wilkins M.J."/>
            <person name="Karaoz U."/>
            <person name="Brodie E.L."/>
            <person name="Williams K.H."/>
            <person name="Hubbard S.S."/>
            <person name="Banfield J.F."/>
        </authorList>
    </citation>
    <scope>NUCLEOTIDE SEQUENCE [LARGE SCALE GENOMIC DNA]</scope>
</reference>
<gene>
    <name evidence="6" type="primary">rpsG</name>
    <name evidence="8" type="ORF">A2785_00125</name>
</gene>
<dbReference type="GO" id="GO:0015935">
    <property type="term" value="C:small ribosomal subunit"/>
    <property type="evidence" value="ECO:0007669"/>
    <property type="project" value="InterPro"/>
</dbReference>
<dbReference type="InterPro" id="IPR023798">
    <property type="entry name" value="Ribosomal_uS7_dom"/>
</dbReference>
<evidence type="ECO:0000259" key="7">
    <source>
        <dbReference type="Pfam" id="PF00177"/>
    </source>
</evidence>
<keyword evidence="2 6" id="KW-0699">rRNA-binding</keyword>
<dbReference type="SUPFAM" id="SSF47973">
    <property type="entry name" value="Ribosomal protein S7"/>
    <property type="match status" value="1"/>
</dbReference>
<dbReference type="Pfam" id="PF00177">
    <property type="entry name" value="Ribosomal_S7"/>
    <property type="match status" value="1"/>
</dbReference>
<keyword evidence="4 6" id="KW-0689">Ribosomal protein</keyword>
<dbReference type="Proteomes" id="UP000179069">
    <property type="component" value="Unassembled WGS sequence"/>
</dbReference>
<protein>
    <recommendedName>
        <fullName evidence="6">Small ribosomal subunit protein uS7</fullName>
    </recommendedName>
</protein>
<dbReference type="GO" id="GO:0003735">
    <property type="term" value="F:structural constituent of ribosome"/>
    <property type="evidence" value="ECO:0007669"/>
    <property type="project" value="InterPro"/>
</dbReference>
<evidence type="ECO:0000256" key="6">
    <source>
        <dbReference type="HAMAP-Rule" id="MF_00480"/>
    </source>
</evidence>
<sequence>MPRTGRISQRETEPDPIFANQSVTKLINTVMRQGKKTIAQRHVYTALKLVKDKTGKDPLEVFEVAVRNVTPQMEVRSRRVGGAAYQVPAPIRGKRSLSLAMRWLVRGAKERSNKEYHTFSEKLAAELIDAANGEGAAFQRKITAHKMADANKAFAHFRW</sequence>
<dbReference type="PANTHER" id="PTHR11205">
    <property type="entry name" value="RIBOSOMAL PROTEIN S7"/>
    <property type="match status" value="1"/>
</dbReference>
<keyword evidence="6" id="KW-0820">tRNA-binding</keyword>
<feature type="domain" description="Small ribosomal subunit protein uS7" evidence="7">
    <location>
        <begin position="3"/>
        <end position="152"/>
    </location>
</feature>
<dbReference type="EMBL" id="MHCI01000017">
    <property type="protein sequence ID" value="OGY16345.1"/>
    <property type="molecule type" value="Genomic_DNA"/>
</dbReference>
<dbReference type="FunFam" id="1.10.455.10:FF:000001">
    <property type="entry name" value="30S ribosomal protein S7"/>
    <property type="match status" value="1"/>
</dbReference>
<dbReference type="Gene3D" id="1.10.455.10">
    <property type="entry name" value="Ribosomal protein S7 domain"/>
    <property type="match status" value="1"/>
</dbReference>
<evidence type="ECO:0000256" key="2">
    <source>
        <dbReference type="ARBA" id="ARBA00022730"/>
    </source>
</evidence>
<organism evidence="8 9">
    <name type="scientific">Candidatus Chisholmbacteria bacterium RIFCSPHIGHO2_01_FULL_49_18</name>
    <dbReference type="NCBI Taxonomy" id="1797590"/>
    <lineage>
        <taxon>Bacteria</taxon>
        <taxon>Candidatus Chisholmiibacteriota</taxon>
    </lineage>
</organism>
<dbReference type="GO" id="GO:0006412">
    <property type="term" value="P:translation"/>
    <property type="evidence" value="ECO:0007669"/>
    <property type="project" value="UniProtKB-UniRule"/>
</dbReference>
<accession>A0A1G1VLS4</accession>
<evidence type="ECO:0000256" key="5">
    <source>
        <dbReference type="ARBA" id="ARBA00023274"/>
    </source>
</evidence>